<dbReference type="SUPFAM" id="SSF56112">
    <property type="entry name" value="Protein kinase-like (PK-like)"/>
    <property type="match status" value="1"/>
</dbReference>
<feature type="repeat" description="RCC1" evidence="6">
    <location>
        <begin position="229"/>
        <end position="280"/>
    </location>
</feature>
<gene>
    <name evidence="8" type="ORF">TRFO_15546</name>
</gene>
<evidence type="ECO:0000256" key="3">
    <source>
        <dbReference type="ARBA" id="ARBA00022741"/>
    </source>
</evidence>
<dbReference type="AlphaFoldDB" id="A0A1J4KS09"/>
<evidence type="ECO:0000256" key="2">
    <source>
        <dbReference type="ARBA" id="ARBA00022679"/>
    </source>
</evidence>
<dbReference type="Proteomes" id="UP000179807">
    <property type="component" value="Unassembled WGS sequence"/>
</dbReference>
<keyword evidence="5" id="KW-0067">ATP-binding</keyword>
<evidence type="ECO:0000256" key="4">
    <source>
        <dbReference type="ARBA" id="ARBA00022777"/>
    </source>
</evidence>
<feature type="repeat" description="RCC1" evidence="6">
    <location>
        <begin position="51"/>
        <end position="105"/>
    </location>
</feature>
<dbReference type="PROSITE" id="PS00108">
    <property type="entry name" value="PROTEIN_KINASE_ST"/>
    <property type="match status" value="1"/>
</dbReference>
<dbReference type="EMBL" id="MLAK01000422">
    <property type="protein sequence ID" value="OHT14051.1"/>
    <property type="molecule type" value="Genomic_DNA"/>
</dbReference>
<dbReference type="SUPFAM" id="SSF50985">
    <property type="entry name" value="RCC1/BLIP-II"/>
    <property type="match status" value="2"/>
</dbReference>
<dbReference type="OrthoDB" id="5370059at2759"/>
<dbReference type="GeneID" id="94833156"/>
<organism evidence="8 9">
    <name type="scientific">Tritrichomonas foetus</name>
    <dbReference type="NCBI Taxonomy" id="1144522"/>
    <lineage>
        <taxon>Eukaryota</taxon>
        <taxon>Metamonada</taxon>
        <taxon>Parabasalia</taxon>
        <taxon>Tritrichomonadida</taxon>
        <taxon>Tritrichomonadidae</taxon>
        <taxon>Tritrichomonas</taxon>
    </lineage>
</organism>
<feature type="domain" description="Protein kinase" evidence="7">
    <location>
        <begin position="456"/>
        <end position="712"/>
    </location>
</feature>
<dbReference type="PROSITE" id="PS50012">
    <property type="entry name" value="RCC1_3"/>
    <property type="match status" value="3"/>
</dbReference>
<protein>
    <recommendedName>
        <fullName evidence="7">Protein kinase domain-containing protein</fullName>
    </recommendedName>
</protein>
<comment type="caution">
    <text evidence="8">The sequence shown here is derived from an EMBL/GenBank/DDBJ whole genome shotgun (WGS) entry which is preliminary data.</text>
</comment>
<evidence type="ECO:0000256" key="1">
    <source>
        <dbReference type="ARBA" id="ARBA00022527"/>
    </source>
</evidence>
<feature type="repeat" description="RCC1" evidence="6">
    <location>
        <begin position="1"/>
        <end position="50"/>
    </location>
</feature>
<dbReference type="PROSITE" id="PS50011">
    <property type="entry name" value="PROTEIN_KINASE_DOM"/>
    <property type="match status" value="1"/>
</dbReference>
<dbReference type="VEuPathDB" id="TrichDB:TRFO_15546"/>
<keyword evidence="9" id="KW-1185">Reference proteome</keyword>
<keyword evidence="3" id="KW-0547">Nucleotide-binding</keyword>
<dbReference type="RefSeq" id="XP_068367187.1">
    <property type="nucleotide sequence ID" value="XM_068498452.1"/>
</dbReference>
<dbReference type="InterPro" id="IPR011009">
    <property type="entry name" value="Kinase-like_dom_sf"/>
</dbReference>
<name>A0A1J4KS09_9EUKA</name>
<dbReference type="InterPro" id="IPR009091">
    <property type="entry name" value="RCC1/BLIP-II"/>
</dbReference>
<accession>A0A1J4KS09</accession>
<dbReference type="InterPro" id="IPR000408">
    <property type="entry name" value="Reg_chr_condens"/>
</dbReference>
<dbReference type="GO" id="GO:0005524">
    <property type="term" value="F:ATP binding"/>
    <property type="evidence" value="ECO:0007669"/>
    <property type="project" value="UniProtKB-KW"/>
</dbReference>
<dbReference type="Gene3D" id="1.10.510.10">
    <property type="entry name" value="Transferase(Phosphotransferase) domain 1"/>
    <property type="match status" value="1"/>
</dbReference>
<evidence type="ECO:0000256" key="6">
    <source>
        <dbReference type="PROSITE-ProRule" id="PRU00235"/>
    </source>
</evidence>
<proteinExistence type="predicted"/>
<evidence type="ECO:0000313" key="8">
    <source>
        <dbReference type="EMBL" id="OHT14051.1"/>
    </source>
</evidence>
<dbReference type="SMART" id="SM00220">
    <property type="entry name" value="S_TKc"/>
    <property type="match status" value="1"/>
</dbReference>
<reference evidence="8" key="1">
    <citation type="submission" date="2016-10" db="EMBL/GenBank/DDBJ databases">
        <authorList>
            <person name="Benchimol M."/>
            <person name="Almeida L.G."/>
            <person name="Vasconcelos A.T."/>
            <person name="Perreira-Neves A."/>
            <person name="Rosa I.A."/>
            <person name="Tasca T."/>
            <person name="Bogo M.R."/>
            <person name="de Souza W."/>
        </authorList>
    </citation>
    <scope>NUCLEOTIDE SEQUENCE [LARGE SCALE GENOMIC DNA]</scope>
    <source>
        <strain evidence="8">K</strain>
    </source>
</reference>
<keyword evidence="1" id="KW-0723">Serine/threonine-protein kinase</keyword>
<dbReference type="InterPro" id="IPR008271">
    <property type="entry name" value="Ser/Thr_kinase_AS"/>
</dbReference>
<evidence type="ECO:0000256" key="5">
    <source>
        <dbReference type="ARBA" id="ARBA00022840"/>
    </source>
</evidence>
<evidence type="ECO:0000313" key="9">
    <source>
        <dbReference type="Proteomes" id="UP000179807"/>
    </source>
</evidence>
<dbReference type="Pfam" id="PF00069">
    <property type="entry name" value="Pkinase"/>
    <property type="match status" value="1"/>
</dbReference>
<keyword evidence="4" id="KW-0418">Kinase</keyword>
<sequence>MYGVGDNSNYQLFLSKNEKISLPEKITFIDPLKIVDFSIGFCHSVYITNEGKAFAIGRNEDFNIGLPEKEFFQKPVEVKFQSLDPDEKFVKAHCGQIYTIYLTNKNTIIYCTQYTRNREPIFVRDIETPIKLTGNLEFPIVIDIEGAFYIFGKNKKAIKRKIVLPEPIIDVVLLRKEFRVFAVSKNGNIFTNGTSQEDQSIFSKVTYLNAKIIQVSGVYEHCIAISEDGRVFSIGSNNHGQLGNSNMEKIEVFTQMTALKNLFFCHAASGYYFTHLLTKEGKVYTIGNNICSDAHVNKNLVPISYIVAGAYSSVLFKNWKPTNLELKKCLMTLPKLSIHDNSITFMNDKYNRLQQKIGYLRRSYTEKSQQYAEENLKFHEVKAKIELLKTTDIMSSSLVELNEKIDQLSSSTINLEAMNRSIRSQNELLKERLKSTEPENSFQLPDLLGSEQLDEYQVICEIGSGGFARVDKVVHKQSGNIYAMKTLYSRPTQDDLLSRFIGEYEFLLGMPHPCIVPVRGFSYGDGRTCNPTMLMEYLPKTLAAALNEGILTSTRKCLIVLEIALGMRFIHSFQVMHRDLKPENVLLTESLHAKICDFGLAKKDESDNDQGMQDKRNQHTTDLGTLLYMAPELLNKQPYNKLIDVYSFGVCTYVILVGDKPNISIFDRAKGEQIEMPSDLPEVTQNLLKKMMAFDPEDRPSFEEIYQIMASINFKLLDDAEESFIIEKANEIIVFEMNRPEDF</sequence>
<dbReference type="Gene3D" id="2.130.10.30">
    <property type="entry name" value="Regulator of chromosome condensation 1/beta-lactamase-inhibitor protein II"/>
    <property type="match status" value="2"/>
</dbReference>
<dbReference type="Pfam" id="PF00415">
    <property type="entry name" value="RCC1"/>
    <property type="match status" value="1"/>
</dbReference>
<keyword evidence="2" id="KW-0808">Transferase</keyword>
<dbReference type="InterPro" id="IPR000719">
    <property type="entry name" value="Prot_kinase_dom"/>
</dbReference>
<evidence type="ECO:0000259" key="7">
    <source>
        <dbReference type="PROSITE" id="PS50011"/>
    </source>
</evidence>
<dbReference type="PANTHER" id="PTHR24351">
    <property type="entry name" value="RIBOSOMAL PROTEIN S6 KINASE"/>
    <property type="match status" value="1"/>
</dbReference>
<dbReference type="GO" id="GO:0004674">
    <property type="term" value="F:protein serine/threonine kinase activity"/>
    <property type="evidence" value="ECO:0007669"/>
    <property type="project" value="UniProtKB-KW"/>
</dbReference>